<protein>
    <submittedName>
        <fullName evidence="2">Integrative conjugative element protein, RAQPRD family</fullName>
    </submittedName>
</protein>
<keyword evidence="1" id="KW-0732">Signal</keyword>
<gene>
    <name evidence="2" type="ORF">SAMN05660971_01335</name>
</gene>
<feature type="signal peptide" evidence="1">
    <location>
        <begin position="1"/>
        <end position="32"/>
    </location>
</feature>
<evidence type="ECO:0000256" key="1">
    <source>
        <dbReference type="SAM" id="SignalP"/>
    </source>
</evidence>
<reference evidence="2 3" key="1">
    <citation type="submission" date="2016-11" db="EMBL/GenBank/DDBJ databases">
        <authorList>
            <person name="Jaros S."/>
            <person name="Januszkiewicz K."/>
            <person name="Wedrychowicz H."/>
        </authorList>
    </citation>
    <scope>NUCLEOTIDE SEQUENCE [LARGE SCALE GENOMIC DNA]</scope>
    <source>
        <strain evidence="2 3">DSM 4740</strain>
    </source>
</reference>
<name>A0A1M7DGZ1_9GAMM</name>
<dbReference type="Pfam" id="PF09686">
    <property type="entry name" value="Plasmid_RAQPRD"/>
    <property type="match status" value="1"/>
</dbReference>
<accession>A0A1M7DGZ1</accession>
<dbReference type="NCBIfam" id="TIGR01690">
    <property type="entry name" value="ICE_RAQPRD"/>
    <property type="match status" value="1"/>
</dbReference>
<dbReference type="STRING" id="44933.SAMN05660971_01335"/>
<dbReference type="Proteomes" id="UP000184123">
    <property type="component" value="Unassembled WGS sequence"/>
</dbReference>
<sequence>MMVLPQRSLSFCATGVFCGLLMSVVMSAPARADDIDEIQRRDLALIQTQIEQIKVVVDRIDARQEKTNPEITRIYFDTRMLRSDLTSITSGIDAYLAPERLLPRHPMPLDGDYLEDRGQ</sequence>
<proteinExistence type="predicted"/>
<dbReference type="EMBL" id="FRCA01000003">
    <property type="protein sequence ID" value="SHL78730.1"/>
    <property type="molecule type" value="Genomic_DNA"/>
</dbReference>
<evidence type="ECO:0000313" key="3">
    <source>
        <dbReference type="Proteomes" id="UP000184123"/>
    </source>
</evidence>
<organism evidence="2 3">
    <name type="scientific">Halomonas cupida</name>
    <dbReference type="NCBI Taxonomy" id="44933"/>
    <lineage>
        <taxon>Bacteria</taxon>
        <taxon>Pseudomonadati</taxon>
        <taxon>Pseudomonadota</taxon>
        <taxon>Gammaproteobacteria</taxon>
        <taxon>Oceanospirillales</taxon>
        <taxon>Halomonadaceae</taxon>
        <taxon>Halomonas</taxon>
    </lineage>
</organism>
<evidence type="ECO:0000313" key="2">
    <source>
        <dbReference type="EMBL" id="SHL78730.1"/>
    </source>
</evidence>
<dbReference type="AlphaFoldDB" id="A0A1M7DGZ1"/>
<dbReference type="RefSeq" id="WP_159438864.1">
    <property type="nucleotide sequence ID" value="NZ_BJXU01000034.1"/>
</dbReference>
<dbReference type="OrthoDB" id="8910666at2"/>
<dbReference type="InterPro" id="IPR019110">
    <property type="entry name" value="Uncharacterised_RAQPRD"/>
</dbReference>
<feature type="chain" id="PRO_5012387288" evidence="1">
    <location>
        <begin position="33"/>
        <end position="119"/>
    </location>
</feature>